<dbReference type="EMBL" id="JBHPON010000002">
    <property type="protein sequence ID" value="MFC6036926.1"/>
    <property type="molecule type" value="Genomic_DNA"/>
</dbReference>
<protein>
    <submittedName>
        <fullName evidence="1">XF1762 family protein</fullName>
    </submittedName>
</protein>
<comment type="caution">
    <text evidence="1">The sequence shown here is derived from an EMBL/GenBank/DDBJ whole genome shotgun (WGS) entry which is preliminary data.</text>
</comment>
<evidence type="ECO:0000313" key="1">
    <source>
        <dbReference type="EMBL" id="MFC6036926.1"/>
    </source>
</evidence>
<dbReference type="NCBIfam" id="NF045478">
    <property type="entry name" value="XF1762_fam"/>
    <property type="match status" value="1"/>
</dbReference>
<reference evidence="1 2" key="1">
    <citation type="submission" date="2024-09" db="EMBL/GenBank/DDBJ databases">
        <authorList>
            <person name="Zhang Z.-H."/>
        </authorList>
    </citation>
    <scope>NUCLEOTIDE SEQUENCE [LARGE SCALE GENOMIC DNA]</scope>
    <source>
        <strain evidence="1 2">HHTR114</strain>
    </source>
</reference>
<proteinExistence type="predicted"/>
<dbReference type="Pfam" id="PF25680">
    <property type="entry name" value="Mom"/>
    <property type="match status" value="1"/>
</dbReference>
<organism evidence="1 2">
    <name type="scientific">Hyphococcus aureus</name>
    <dbReference type="NCBI Taxonomy" id="2666033"/>
    <lineage>
        <taxon>Bacteria</taxon>
        <taxon>Pseudomonadati</taxon>
        <taxon>Pseudomonadota</taxon>
        <taxon>Alphaproteobacteria</taxon>
        <taxon>Parvularculales</taxon>
        <taxon>Parvularculaceae</taxon>
        <taxon>Hyphococcus</taxon>
    </lineage>
</organism>
<accession>A0ABW1L0L0</accession>
<dbReference type="InterPro" id="IPR053780">
    <property type="entry name" value="Gp66-like"/>
</dbReference>
<gene>
    <name evidence="1" type="ORF">ACFMB1_15315</name>
</gene>
<dbReference type="InterPro" id="IPR057895">
    <property type="entry name" value="Mom"/>
</dbReference>
<dbReference type="RefSeq" id="WP_379881823.1">
    <property type="nucleotide sequence ID" value="NZ_JBHPON010000002.1"/>
</dbReference>
<keyword evidence="2" id="KW-1185">Reference proteome</keyword>
<name>A0ABW1L0L0_9PROT</name>
<dbReference type="Proteomes" id="UP001596116">
    <property type="component" value="Unassembled WGS sequence"/>
</dbReference>
<sequence>MAKSLSIAPTTIKQANEFIKEYHRHHRPTIRSCGRWALAALDYDQNTVGVAIAGNPVSANFMDGYTIELTRLCVKESAPKGTCSFLISTCCKIWRTMGGTRVITYTLDTESGASLKGAGWKLADSVKPHKRWQNKSRADGIMRSPLEIYKLTKLRWEKHLKDEYHEPNMRV</sequence>
<evidence type="ECO:0000313" key="2">
    <source>
        <dbReference type="Proteomes" id="UP001596116"/>
    </source>
</evidence>